<proteinExistence type="predicted"/>
<feature type="compositionally biased region" description="Basic and acidic residues" evidence="1">
    <location>
        <begin position="141"/>
        <end position="154"/>
    </location>
</feature>
<feature type="compositionally biased region" description="Pro residues" evidence="1">
    <location>
        <begin position="225"/>
        <end position="234"/>
    </location>
</feature>
<feature type="compositionally biased region" description="Basic and acidic residues" evidence="1">
    <location>
        <begin position="400"/>
        <end position="419"/>
    </location>
</feature>
<evidence type="ECO:0000256" key="1">
    <source>
        <dbReference type="SAM" id="MobiDB-lite"/>
    </source>
</evidence>
<sequence>MTAVRSPPSVNPHRSHTPPSRPQSSTPTPGEDRLFVNLTQVYDGRPDSPDRRVSFVLPATQVPKPLSAARRHVKPPDPVPLNSIQATAQPSSPTSSALIQDEVGGQQHIQSLHPIGRRIHGWGDDSEHGEGWHVMWQHDERSRAARAEKTRSTDGSKPAPALARSSAHTPGHYEPTPNNPSLLQRSSSTTRHAPTTAPASAPSLTITNSRPASASTNGLTHPPTKISPPPPPSAPASTTPHYATPFHLPPPSTIVPPTPAPPHHHTPTTPALAPATPHGFPRVQTARTNLDRYRIEQIALRRLRYVVENDQAEPEHLAMVDLVEQGHVPLSLLHKYFGPTFLDILDLRVLILRSIERRRMINAPQTPSPPHAMFSPRPHATTPSDVLSVLQTIEKRALRAGREKERRLARSAGRKKEDAGQGEQGNGVTGLEVEGRQVGSKRNPVDALSPHQILKMIDRRRQRHLKL</sequence>
<feature type="region of interest" description="Disordered" evidence="1">
    <location>
        <begin position="141"/>
        <end position="285"/>
    </location>
</feature>
<name>A0AAD5XN08_9FUNG</name>
<organism evidence="2 3">
    <name type="scientific">Geranomyces variabilis</name>
    <dbReference type="NCBI Taxonomy" id="109894"/>
    <lineage>
        <taxon>Eukaryota</taxon>
        <taxon>Fungi</taxon>
        <taxon>Fungi incertae sedis</taxon>
        <taxon>Chytridiomycota</taxon>
        <taxon>Chytridiomycota incertae sedis</taxon>
        <taxon>Chytridiomycetes</taxon>
        <taxon>Spizellomycetales</taxon>
        <taxon>Powellomycetaceae</taxon>
        <taxon>Geranomyces</taxon>
    </lineage>
</organism>
<evidence type="ECO:0000313" key="2">
    <source>
        <dbReference type="EMBL" id="KAJ3178445.1"/>
    </source>
</evidence>
<feature type="region of interest" description="Disordered" evidence="1">
    <location>
        <begin position="1"/>
        <end position="33"/>
    </location>
</feature>
<evidence type="ECO:0000313" key="3">
    <source>
        <dbReference type="Proteomes" id="UP001212152"/>
    </source>
</evidence>
<dbReference type="AlphaFoldDB" id="A0AAD5XN08"/>
<feature type="compositionally biased region" description="Low complexity" evidence="1">
    <location>
        <begin position="85"/>
        <end position="97"/>
    </location>
</feature>
<dbReference type="EMBL" id="JADGJQ010000026">
    <property type="protein sequence ID" value="KAJ3178445.1"/>
    <property type="molecule type" value="Genomic_DNA"/>
</dbReference>
<feature type="compositionally biased region" description="Low complexity" evidence="1">
    <location>
        <begin position="186"/>
        <end position="205"/>
    </location>
</feature>
<feature type="region of interest" description="Disordered" evidence="1">
    <location>
        <begin position="400"/>
        <end position="467"/>
    </location>
</feature>
<feature type="compositionally biased region" description="Low complexity" evidence="1">
    <location>
        <begin position="267"/>
        <end position="278"/>
    </location>
</feature>
<comment type="caution">
    <text evidence="2">The sequence shown here is derived from an EMBL/GenBank/DDBJ whole genome shotgun (WGS) entry which is preliminary data.</text>
</comment>
<feature type="compositionally biased region" description="Pro residues" evidence="1">
    <location>
        <begin position="247"/>
        <end position="261"/>
    </location>
</feature>
<feature type="compositionally biased region" description="Polar residues" evidence="1">
    <location>
        <begin position="206"/>
        <end position="219"/>
    </location>
</feature>
<gene>
    <name evidence="2" type="ORF">HDU87_003519</name>
</gene>
<feature type="compositionally biased region" description="Basic residues" evidence="1">
    <location>
        <begin position="458"/>
        <end position="467"/>
    </location>
</feature>
<feature type="region of interest" description="Disordered" evidence="1">
    <location>
        <begin position="57"/>
        <end position="97"/>
    </location>
</feature>
<feature type="compositionally biased region" description="Low complexity" evidence="1">
    <location>
        <begin position="235"/>
        <end position="245"/>
    </location>
</feature>
<feature type="region of interest" description="Disordered" evidence="1">
    <location>
        <begin position="362"/>
        <end position="383"/>
    </location>
</feature>
<accession>A0AAD5XN08</accession>
<protein>
    <submittedName>
        <fullName evidence="2">Uncharacterized protein</fullName>
    </submittedName>
</protein>
<reference evidence="2" key="1">
    <citation type="submission" date="2020-05" db="EMBL/GenBank/DDBJ databases">
        <title>Phylogenomic resolution of chytrid fungi.</title>
        <authorList>
            <person name="Stajich J.E."/>
            <person name="Amses K."/>
            <person name="Simmons R."/>
            <person name="Seto K."/>
            <person name="Myers J."/>
            <person name="Bonds A."/>
            <person name="Quandt C.A."/>
            <person name="Barry K."/>
            <person name="Liu P."/>
            <person name="Grigoriev I."/>
            <person name="Longcore J.E."/>
            <person name="James T.Y."/>
        </authorList>
    </citation>
    <scope>NUCLEOTIDE SEQUENCE</scope>
    <source>
        <strain evidence="2">JEL0379</strain>
    </source>
</reference>
<keyword evidence="3" id="KW-1185">Reference proteome</keyword>
<dbReference type="Proteomes" id="UP001212152">
    <property type="component" value="Unassembled WGS sequence"/>
</dbReference>